<organism evidence="1 2">
    <name type="scientific">Halobacterium litoreum</name>
    <dbReference type="NCBI Taxonomy" id="2039234"/>
    <lineage>
        <taxon>Archaea</taxon>
        <taxon>Methanobacteriati</taxon>
        <taxon>Methanobacteriota</taxon>
        <taxon>Stenosarchaea group</taxon>
        <taxon>Halobacteria</taxon>
        <taxon>Halobacteriales</taxon>
        <taxon>Halobacteriaceae</taxon>
        <taxon>Halobacterium</taxon>
    </lineage>
</organism>
<dbReference type="RefSeq" id="WP_232571743.1">
    <property type="nucleotide sequence ID" value="NZ_CP089466.1"/>
</dbReference>
<name>A0ABD5NDK4_9EURY</name>
<dbReference type="Pfam" id="PF25947">
    <property type="entry name" value="WHD_halo_double"/>
    <property type="match status" value="1"/>
</dbReference>
<evidence type="ECO:0000313" key="2">
    <source>
        <dbReference type="Proteomes" id="UP001595660"/>
    </source>
</evidence>
<dbReference type="AlphaFoldDB" id="A0ABD5NDK4"/>
<sequence>MQRKPVPPAPASLDALWRVRDAVPLVPKPEDDCCRRVVDRTDVPDRGTASSYLVFLSALGLATEEGGSYARTQSDPDTDALAAAFRENVFLVAETLDALDAEGPRTSEDVFEAVRERVPRWERAKRENWPAFWTERVERRLDWAVLFGLAAETEGGYVRADA</sequence>
<evidence type="ECO:0000313" key="1">
    <source>
        <dbReference type="EMBL" id="MFC3477124.1"/>
    </source>
</evidence>
<keyword evidence="2" id="KW-1185">Reference proteome</keyword>
<dbReference type="InterPro" id="IPR058821">
    <property type="entry name" value="Double_WHD-containing_halo"/>
</dbReference>
<dbReference type="EMBL" id="JBHRWN010000002">
    <property type="protein sequence ID" value="MFC3477124.1"/>
    <property type="molecule type" value="Genomic_DNA"/>
</dbReference>
<accession>A0ABD5NDK4</accession>
<reference evidence="1 2" key="1">
    <citation type="journal article" date="2019" name="Int. J. Syst. Evol. Microbiol.">
        <title>The Global Catalogue of Microorganisms (GCM) 10K type strain sequencing project: providing services to taxonomists for standard genome sequencing and annotation.</title>
        <authorList>
            <consortium name="The Broad Institute Genomics Platform"/>
            <consortium name="The Broad Institute Genome Sequencing Center for Infectious Disease"/>
            <person name="Wu L."/>
            <person name="Ma J."/>
        </authorList>
    </citation>
    <scope>NUCLEOTIDE SEQUENCE [LARGE SCALE GENOMIC DNA]</scope>
    <source>
        <strain evidence="1 2">CGMCC 1.12562</strain>
    </source>
</reference>
<comment type="caution">
    <text evidence="1">The sequence shown here is derived from an EMBL/GenBank/DDBJ whole genome shotgun (WGS) entry which is preliminary data.</text>
</comment>
<dbReference type="GeneID" id="69116953"/>
<protein>
    <submittedName>
        <fullName evidence="1">Uncharacterized protein</fullName>
    </submittedName>
</protein>
<proteinExistence type="predicted"/>
<gene>
    <name evidence="1" type="ORF">ACFOKC_05240</name>
</gene>
<dbReference type="Proteomes" id="UP001595660">
    <property type="component" value="Unassembled WGS sequence"/>
</dbReference>